<gene>
    <name evidence="1" type="ORF">FOC47_18200</name>
</gene>
<organism evidence="1 2">
    <name type="scientific">Enterocloster clostridioformis</name>
    <dbReference type="NCBI Taxonomy" id="1531"/>
    <lineage>
        <taxon>Bacteria</taxon>
        <taxon>Bacillati</taxon>
        <taxon>Bacillota</taxon>
        <taxon>Clostridia</taxon>
        <taxon>Lachnospirales</taxon>
        <taxon>Lachnospiraceae</taxon>
        <taxon>Enterocloster</taxon>
    </lineage>
</organism>
<evidence type="ECO:0000313" key="1">
    <source>
        <dbReference type="EMBL" id="QIX92286.1"/>
    </source>
</evidence>
<reference evidence="1 2" key="1">
    <citation type="submission" date="2019-11" db="EMBL/GenBank/DDBJ databases">
        <title>FDA dAtabase for Regulatory Grade micrObial Sequences (FDA-ARGOS): Supporting development and validation of Infectious Disease Dx tests.</title>
        <authorList>
            <person name="Turner S."/>
            <person name="Byrd R."/>
            <person name="Tallon L."/>
            <person name="Sadzewicz L."/>
            <person name="Vavikolanu K."/>
            <person name="Mehta A."/>
            <person name="Aluvathingal J."/>
            <person name="Nadendla S."/>
            <person name="Myers T."/>
            <person name="Yan Y."/>
            <person name="Sichtig H."/>
        </authorList>
    </citation>
    <scope>NUCLEOTIDE SEQUENCE [LARGE SCALE GENOMIC DNA]</scope>
    <source>
        <strain evidence="1 2">FDAARGOS_739</strain>
    </source>
</reference>
<dbReference type="GeneID" id="97122800"/>
<dbReference type="AlphaFoldDB" id="A0AAP9M1B8"/>
<protein>
    <submittedName>
        <fullName evidence="1">Uncharacterized protein</fullName>
    </submittedName>
</protein>
<dbReference type="Proteomes" id="UP000501069">
    <property type="component" value="Chromosome"/>
</dbReference>
<dbReference type="EMBL" id="CP050964">
    <property type="protein sequence ID" value="QIX92286.1"/>
    <property type="molecule type" value="Genomic_DNA"/>
</dbReference>
<proteinExistence type="predicted"/>
<dbReference type="RefSeq" id="WP_157135199.1">
    <property type="nucleotide sequence ID" value="NZ_AP031445.1"/>
</dbReference>
<accession>A0AAP9M1B8</accession>
<sequence length="40" mass="4519">MGLGSEINRSAAYQTEWIHCPVCSNKTPDKINKISVHRAY</sequence>
<evidence type="ECO:0000313" key="2">
    <source>
        <dbReference type="Proteomes" id="UP000501069"/>
    </source>
</evidence>
<name>A0AAP9M1B8_9FIRM</name>